<protein>
    <submittedName>
        <fullName evidence="8">Transcriptional regulator of acetoin/glycerol metabolism</fullName>
    </submittedName>
</protein>
<dbReference type="Pfam" id="PF01590">
    <property type="entry name" value="GAF"/>
    <property type="match status" value="1"/>
</dbReference>
<feature type="domain" description="Sigma-54 factor interaction" evidence="7">
    <location>
        <begin position="375"/>
        <end position="602"/>
    </location>
</feature>
<keyword evidence="4" id="KW-0238">DNA-binding</keyword>
<dbReference type="GO" id="GO:0005524">
    <property type="term" value="F:ATP binding"/>
    <property type="evidence" value="ECO:0007669"/>
    <property type="project" value="UniProtKB-KW"/>
</dbReference>
<evidence type="ECO:0000256" key="3">
    <source>
        <dbReference type="ARBA" id="ARBA00023015"/>
    </source>
</evidence>
<dbReference type="InterPro" id="IPR003018">
    <property type="entry name" value="GAF"/>
</dbReference>
<dbReference type="SMART" id="SM00382">
    <property type="entry name" value="AAA"/>
    <property type="match status" value="1"/>
</dbReference>
<gene>
    <name evidence="8" type="ORF">SAMN05192589_112133</name>
</gene>
<dbReference type="OrthoDB" id="9761705at2"/>
<feature type="region of interest" description="Disordered" evidence="6">
    <location>
        <begin position="639"/>
        <end position="675"/>
    </location>
</feature>
<dbReference type="PROSITE" id="PS50045">
    <property type="entry name" value="SIGMA54_INTERACT_4"/>
    <property type="match status" value="1"/>
</dbReference>
<dbReference type="Gene3D" id="1.10.8.60">
    <property type="match status" value="1"/>
</dbReference>
<evidence type="ECO:0000256" key="4">
    <source>
        <dbReference type="ARBA" id="ARBA00023125"/>
    </source>
</evidence>
<dbReference type="CDD" id="cd00009">
    <property type="entry name" value="AAA"/>
    <property type="match status" value="1"/>
</dbReference>
<dbReference type="FunFam" id="3.40.50.300:FF:000006">
    <property type="entry name" value="DNA-binding transcriptional regulator NtrC"/>
    <property type="match status" value="1"/>
</dbReference>
<dbReference type="InterPro" id="IPR058031">
    <property type="entry name" value="AAA_lid_NorR"/>
</dbReference>
<dbReference type="STRING" id="187868.SAMN05192589_112133"/>
<dbReference type="InterPro" id="IPR003593">
    <property type="entry name" value="AAA+_ATPase"/>
</dbReference>
<dbReference type="InterPro" id="IPR025943">
    <property type="entry name" value="Sigma_54_int_dom_ATP-bd_2"/>
</dbReference>
<dbReference type="RefSeq" id="WP_092745059.1">
    <property type="nucleotide sequence ID" value="NZ_FMZC01000012.1"/>
</dbReference>
<sequence>MQTNAFLGAPGPMPGELAASVAQQIAQAHERSTAFGLRRTEAADLQPVDAEALAWMVARNEALFAHARPVMETLSAQIAGTQSMVLLTDAQGVVLHALGDDEFLDRASRVALRPGAAWSERSKGTNAIGTALALGEALQVNGSEHFLQANHFLTCSCAPILDPHGRVIGALDVSGDHRSQSAHTLALVRMSAKMVENHLFGKVFEDAVRLRFHARPEFLGTLVEGLAAFTPEGRFLAANRSGQFQLGLSVNALQAHTFPSLFGFSMSALLAHARQAVPELLRLQLPGGVTVQAQVEFRPRSGTLLPMADVIERSEPEESTGLAESAHTKNHPGLESGSTDAMGQGSGAMGRPVRQRPAMPARLSSLRYLDTGDAQLAQVIDRVTRLLGSDVSTLILGETGTGKELLARAIHQDGPRQRGPFVAVNCASIPESLIESELFGYDEGAFTGARRKGSVGKVVQAHGGTLFLDEIGDMPLSMQARLLRVLQERSVSPLGAAKQVAVDVAVVCATHRNLREMMAQGTFRDDLYYRLNGLVVRLPALRERTDLAVIVERILRAQAETPPVPASGAVPRVAPEAMALFAAHAWPGNLRQLSSVLRTAALMARSDGGMIQRTHLPEDFLEDCDQWLAHADGMAGPAGAAGALHPNPDRLWDTTGAAAQASPPRPGVSSPPAAVSRLGDTTAAALEQALAAHGGNVSAAARALGVSRNTIYRHLRAARVAPDALSPAAAATVSGVGRAR</sequence>
<keyword evidence="3" id="KW-0805">Transcription regulation</keyword>
<dbReference type="InterPro" id="IPR002197">
    <property type="entry name" value="HTH_Fis"/>
</dbReference>
<evidence type="ECO:0000256" key="5">
    <source>
        <dbReference type="ARBA" id="ARBA00023163"/>
    </source>
</evidence>
<dbReference type="Proteomes" id="UP000198781">
    <property type="component" value="Unassembled WGS sequence"/>
</dbReference>
<evidence type="ECO:0000256" key="2">
    <source>
        <dbReference type="ARBA" id="ARBA00022840"/>
    </source>
</evidence>
<keyword evidence="9" id="KW-1185">Reference proteome</keyword>
<evidence type="ECO:0000256" key="6">
    <source>
        <dbReference type="SAM" id="MobiDB-lite"/>
    </source>
</evidence>
<reference evidence="8 9" key="1">
    <citation type="submission" date="2016-10" db="EMBL/GenBank/DDBJ databases">
        <authorList>
            <person name="de Groot N.N."/>
        </authorList>
    </citation>
    <scope>NUCLEOTIDE SEQUENCE [LARGE SCALE GENOMIC DNA]</scope>
    <source>
        <strain evidence="8 9">DSM 16619</strain>
    </source>
</reference>
<dbReference type="InterPro" id="IPR027417">
    <property type="entry name" value="P-loop_NTPase"/>
</dbReference>
<dbReference type="PROSITE" id="PS00676">
    <property type="entry name" value="SIGMA54_INTERACT_2"/>
    <property type="match status" value="1"/>
</dbReference>
<dbReference type="Pfam" id="PF02954">
    <property type="entry name" value="HTH_8"/>
    <property type="match status" value="1"/>
</dbReference>
<dbReference type="Gene3D" id="3.40.50.300">
    <property type="entry name" value="P-loop containing nucleotide triphosphate hydrolases"/>
    <property type="match status" value="1"/>
</dbReference>
<dbReference type="InterPro" id="IPR009057">
    <property type="entry name" value="Homeodomain-like_sf"/>
</dbReference>
<dbReference type="PANTHER" id="PTHR32071:SF77">
    <property type="entry name" value="TRANSCRIPTIONAL REGULATORY PROTEIN"/>
    <property type="match status" value="1"/>
</dbReference>
<dbReference type="Pfam" id="PF25601">
    <property type="entry name" value="AAA_lid_14"/>
    <property type="match status" value="1"/>
</dbReference>
<dbReference type="AlphaFoldDB" id="A0A1G7ADE3"/>
<evidence type="ECO:0000313" key="9">
    <source>
        <dbReference type="Proteomes" id="UP000198781"/>
    </source>
</evidence>
<name>A0A1G7ADE3_9BURK</name>
<dbReference type="EMBL" id="FMZC01000012">
    <property type="protein sequence ID" value="SDE12487.1"/>
    <property type="molecule type" value="Genomic_DNA"/>
</dbReference>
<dbReference type="PRINTS" id="PR01590">
    <property type="entry name" value="HTHFIS"/>
</dbReference>
<dbReference type="SUPFAM" id="SSF55781">
    <property type="entry name" value="GAF domain-like"/>
    <property type="match status" value="1"/>
</dbReference>
<dbReference type="SUPFAM" id="SSF52540">
    <property type="entry name" value="P-loop containing nucleoside triphosphate hydrolases"/>
    <property type="match status" value="1"/>
</dbReference>
<keyword evidence="2" id="KW-0067">ATP-binding</keyword>
<accession>A0A1G7ADE3</accession>
<keyword evidence="1" id="KW-0547">Nucleotide-binding</keyword>
<evidence type="ECO:0000256" key="1">
    <source>
        <dbReference type="ARBA" id="ARBA00022741"/>
    </source>
</evidence>
<dbReference type="PANTHER" id="PTHR32071">
    <property type="entry name" value="TRANSCRIPTIONAL REGULATORY PROTEIN"/>
    <property type="match status" value="1"/>
</dbReference>
<dbReference type="GO" id="GO:0043565">
    <property type="term" value="F:sequence-specific DNA binding"/>
    <property type="evidence" value="ECO:0007669"/>
    <property type="project" value="InterPro"/>
</dbReference>
<organism evidence="8 9">
    <name type="scientific">Paracidovorax valerianellae</name>
    <dbReference type="NCBI Taxonomy" id="187868"/>
    <lineage>
        <taxon>Bacteria</taxon>
        <taxon>Pseudomonadati</taxon>
        <taxon>Pseudomonadota</taxon>
        <taxon>Betaproteobacteria</taxon>
        <taxon>Burkholderiales</taxon>
        <taxon>Comamonadaceae</taxon>
        <taxon>Paracidovorax</taxon>
    </lineage>
</organism>
<evidence type="ECO:0000259" key="7">
    <source>
        <dbReference type="PROSITE" id="PS50045"/>
    </source>
</evidence>
<dbReference type="GO" id="GO:0006355">
    <property type="term" value="P:regulation of DNA-templated transcription"/>
    <property type="evidence" value="ECO:0007669"/>
    <property type="project" value="InterPro"/>
</dbReference>
<evidence type="ECO:0000313" key="8">
    <source>
        <dbReference type="EMBL" id="SDE12487.1"/>
    </source>
</evidence>
<dbReference type="InterPro" id="IPR002078">
    <property type="entry name" value="Sigma_54_int"/>
</dbReference>
<feature type="region of interest" description="Disordered" evidence="6">
    <location>
        <begin position="314"/>
        <end position="357"/>
    </location>
</feature>
<dbReference type="Gene3D" id="1.10.10.60">
    <property type="entry name" value="Homeodomain-like"/>
    <property type="match status" value="1"/>
</dbReference>
<proteinExistence type="predicted"/>
<dbReference type="Gene3D" id="3.30.450.40">
    <property type="match status" value="1"/>
</dbReference>
<keyword evidence="5" id="KW-0804">Transcription</keyword>
<dbReference type="Pfam" id="PF00158">
    <property type="entry name" value="Sigma54_activat"/>
    <property type="match status" value="1"/>
</dbReference>
<dbReference type="SUPFAM" id="SSF46689">
    <property type="entry name" value="Homeodomain-like"/>
    <property type="match status" value="1"/>
</dbReference>
<dbReference type="InterPro" id="IPR029016">
    <property type="entry name" value="GAF-like_dom_sf"/>
</dbReference>